<evidence type="ECO:0000313" key="3">
    <source>
        <dbReference type="Proteomes" id="UP000247715"/>
    </source>
</evidence>
<proteinExistence type="predicted"/>
<feature type="transmembrane region" description="Helical" evidence="1">
    <location>
        <begin position="55"/>
        <end position="84"/>
    </location>
</feature>
<sequence length="134" mass="14952">MEKNYQKYAKLHLLNIIFLSISYVFSFIMFIILFSKAASQAANMSSSTINFNSLLNINISWLVIAGILYIICFVLQIIGTVYAYKVNSTVGMILYIVGFFVFVCGLIGAIFSLIDVKKKIKINNDVSISPNTGL</sequence>
<comment type="caution">
    <text evidence="2">The sequence shown here is derived from an EMBL/GenBank/DDBJ whole genome shotgun (WGS) entry which is preliminary data.</text>
</comment>
<protein>
    <submittedName>
        <fullName evidence="2">Uncharacterized protein</fullName>
    </submittedName>
</protein>
<keyword evidence="1" id="KW-0812">Transmembrane</keyword>
<dbReference type="EMBL" id="QKLP01000001">
    <property type="protein sequence ID" value="PYF43709.1"/>
    <property type="molecule type" value="Genomic_DNA"/>
</dbReference>
<evidence type="ECO:0000313" key="2">
    <source>
        <dbReference type="EMBL" id="PYF43709.1"/>
    </source>
</evidence>
<name>A0A318UD48_9BACT</name>
<organism evidence="2 3">
    <name type="scientific">Metamycoplasma alkalescens</name>
    <dbReference type="NCBI Taxonomy" id="45363"/>
    <lineage>
        <taxon>Bacteria</taxon>
        <taxon>Bacillati</taxon>
        <taxon>Mycoplasmatota</taxon>
        <taxon>Mycoplasmoidales</taxon>
        <taxon>Metamycoplasmataceae</taxon>
        <taxon>Metamycoplasma</taxon>
    </lineage>
</organism>
<keyword evidence="1" id="KW-0472">Membrane</keyword>
<keyword evidence="1" id="KW-1133">Transmembrane helix</keyword>
<accession>A0A318UD48</accession>
<feature type="transmembrane region" description="Helical" evidence="1">
    <location>
        <begin position="12"/>
        <end position="34"/>
    </location>
</feature>
<reference evidence="2 3" key="1">
    <citation type="submission" date="2018-06" db="EMBL/GenBank/DDBJ databases">
        <title>Genomic Encyclopedia of Archaeal and Bacterial Type Strains, Phase II (KMG-II): from individual species to whole genera.</title>
        <authorList>
            <person name="Goeker M."/>
        </authorList>
    </citation>
    <scope>NUCLEOTIDE SEQUENCE [LARGE SCALE GENOMIC DNA]</scope>
    <source>
        <strain evidence="2 3">ATCC 29103</strain>
    </source>
</reference>
<feature type="transmembrane region" description="Helical" evidence="1">
    <location>
        <begin position="90"/>
        <end position="114"/>
    </location>
</feature>
<gene>
    <name evidence="2" type="ORF">BCF88_10127</name>
</gene>
<evidence type="ECO:0000256" key="1">
    <source>
        <dbReference type="SAM" id="Phobius"/>
    </source>
</evidence>
<dbReference type="RefSeq" id="WP_110858080.1">
    <property type="nucleotide sequence ID" value="NZ_LS991949.1"/>
</dbReference>
<dbReference type="Proteomes" id="UP000247715">
    <property type="component" value="Unassembled WGS sequence"/>
</dbReference>
<dbReference type="AlphaFoldDB" id="A0A318UD48"/>